<evidence type="ECO:0000313" key="2">
    <source>
        <dbReference type="Proteomes" id="UP000189660"/>
    </source>
</evidence>
<protein>
    <submittedName>
        <fullName evidence="1">Uncharacterized protein</fullName>
    </submittedName>
</protein>
<keyword evidence="2" id="KW-1185">Reference proteome</keyword>
<dbReference type="AlphaFoldDB" id="A0A1U9MD58"/>
<reference evidence="1 2" key="1">
    <citation type="submission" date="2016-11" db="EMBL/GenBank/DDBJ databases">
        <title>Comparative genomics of Bartonella apis.</title>
        <authorList>
            <person name="Engel P."/>
        </authorList>
    </citation>
    <scope>NUCLEOTIDE SEQUENCE [LARGE SCALE GENOMIC DNA]</scope>
    <source>
        <strain evidence="1 2">BBC0178</strain>
    </source>
</reference>
<accession>A0A1U9MD58</accession>
<sequence>MAVPYHTHTFEIPTATPQDMAARASSDKAVTPSVLGTAATADRSEFATAEQGKRADSAVQPETLGTLARKNKVVLTEIETNGLPSNTTFLSGNGWQTLTGGGDMTVALYDPSGKRTDAFDMSNMREASNAKIMTADERDKIAKLDKTYLPKTGGTITGNLDVSQDLKGCRSLKTNGWVLIENDGTDDVNHYGIRLTVPEKKSDHTAEITLGAAGELRFGMASSPSDYVLQCYQNGYVRVQSGLIVGDKTNVRTDGNILGSTWTNGDLSSHIESRCAAFQNACVTDSRVDGWVELKSPTYAWMHLPSGYFVTSLNLTNTNIYAFGGRQPQLFIANRGWFALGGW</sequence>
<proteinExistence type="predicted"/>
<gene>
    <name evidence="1" type="ORF">BBC0178_017830</name>
</gene>
<dbReference type="EMBL" id="CP015820">
    <property type="protein sequence ID" value="AQT43235.1"/>
    <property type="molecule type" value="Genomic_DNA"/>
</dbReference>
<organism evidence="1 2">
    <name type="scientific">Bartonella apihabitans</name>
    <dbReference type="NCBI Taxonomy" id="2750929"/>
    <lineage>
        <taxon>Bacteria</taxon>
        <taxon>Pseudomonadati</taxon>
        <taxon>Pseudomonadota</taxon>
        <taxon>Alphaproteobacteria</taxon>
        <taxon>Hyphomicrobiales</taxon>
        <taxon>Bartonellaceae</taxon>
        <taxon>Bartonella</taxon>
    </lineage>
</organism>
<evidence type="ECO:0000313" key="1">
    <source>
        <dbReference type="EMBL" id="AQT43235.1"/>
    </source>
</evidence>
<dbReference type="OrthoDB" id="7921813at2"/>
<dbReference type="KEGG" id="bapa:BBC0178_017830"/>
<dbReference type="RefSeq" id="WP_078039899.1">
    <property type="nucleotide sequence ID" value="NZ_CP015820.1"/>
</dbReference>
<name>A0A1U9MD58_9HYPH</name>
<dbReference type="Proteomes" id="UP000189660">
    <property type="component" value="Chromosome"/>
</dbReference>